<dbReference type="SUPFAM" id="SSF48108">
    <property type="entry name" value="Carbamoyl phosphate synthetase, large subunit connection domain"/>
    <property type="match status" value="1"/>
</dbReference>
<dbReference type="GO" id="GO:0006541">
    <property type="term" value="P:glutamine metabolic process"/>
    <property type="evidence" value="ECO:0007669"/>
    <property type="project" value="TreeGrafter"/>
</dbReference>
<comment type="similarity">
    <text evidence="3">Belongs to the CarB family.</text>
</comment>
<dbReference type="EMBL" id="BARS01049852">
    <property type="protein sequence ID" value="GAG37440.1"/>
    <property type="molecule type" value="Genomic_DNA"/>
</dbReference>
<dbReference type="InterPro" id="IPR016185">
    <property type="entry name" value="PreATP-grasp_dom_sf"/>
</dbReference>
<evidence type="ECO:0000256" key="8">
    <source>
        <dbReference type="ARBA" id="ARBA00022741"/>
    </source>
</evidence>
<dbReference type="Gene3D" id="3.40.50.20">
    <property type="match status" value="1"/>
</dbReference>
<keyword evidence="12" id="KW-0464">Manganese</keyword>
<evidence type="ECO:0000256" key="11">
    <source>
        <dbReference type="ARBA" id="ARBA00022975"/>
    </source>
</evidence>
<dbReference type="FunFam" id="3.40.50.20:FF:000001">
    <property type="entry name" value="Carbamoyl-phosphate synthase large chain"/>
    <property type="match status" value="1"/>
</dbReference>
<dbReference type="GO" id="GO:0004088">
    <property type="term" value="F:carbamoyl-phosphate synthase (glutamine-hydrolyzing) activity"/>
    <property type="evidence" value="ECO:0007669"/>
    <property type="project" value="TreeGrafter"/>
</dbReference>
<dbReference type="SUPFAM" id="SSF52440">
    <property type="entry name" value="PreATP-grasp domain"/>
    <property type="match status" value="1"/>
</dbReference>
<dbReference type="PANTHER" id="PTHR11405:SF53">
    <property type="entry name" value="CARBAMOYL-PHOSPHATE SYNTHASE [AMMONIA], MITOCHONDRIAL"/>
    <property type="match status" value="1"/>
</dbReference>
<dbReference type="GO" id="GO:0006526">
    <property type="term" value="P:L-arginine biosynthetic process"/>
    <property type="evidence" value="ECO:0007669"/>
    <property type="project" value="UniProtKB-KW"/>
</dbReference>
<dbReference type="Pfam" id="PF02787">
    <property type="entry name" value="CPSase_L_D3"/>
    <property type="match status" value="1"/>
</dbReference>
<dbReference type="InterPro" id="IPR005480">
    <property type="entry name" value="CPSase_lsu_oligo"/>
</dbReference>
<evidence type="ECO:0000256" key="2">
    <source>
        <dbReference type="ARBA" id="ARBA00004730"/>
    </source>
</evidence>
<dbReference type="InterPro" id="IPR036897">
    <property type="entry name" value="CarbamoylP_synth_lsu_oligo_sf"/>
</dbReference>
<name>X0X342_9ZZZZ</name>
<dbReference type="GO" id="GO:0004087">
    <property type="term" value="F:carbamoyl-phosphate synthase (ammonia) activity"/>
    <property type="evidence" value="ECO:0007669"/>
    <property type="project" value="UniProtKB-EC"/>
</dbReference>
<organism evidence="15">
    <name type="scientific">marine sediment metagenome</name>
    <dbReference type="NCBI Taxonomy" id="412755"/>
    <lineage>
        <taxon>unclassified sequences</taxon>
        <taxon>metagenomes</taxon>
        <taxon>ecological metagenomes</taxon>
    </lineage>
</organism>
<accession>X0X342</accession>
<evidence type="ECO:0000313" key="15">
    <source>
        <dbReference type="EMBL" id="GAG37440.1"/>
    </source>
</evidence>
<keyword evidence="5" id="KW-0436">Ligase</keyword>
<keyword evidence="11" id="KW-0665">Pyrimidine biosynthesis</keyword>
<evidence type="ECO:0000256" key="5">
    <source>
        <dbReference type="ARBA" id="ARBA00022598"/>
    </source>
</evidence>
<dbReference type="GO" id="GO:0005524">
    <property type="term" value="F:ATP binding"/>
    <property type="evidence" value="ECO:0007669"/>
    <property type="project" value="UniProtKB-KW"/>
</dbReference>
<evidence type="ECO:0000256" key="6">
    <source>
        <dbReference type="ARBA" id="ARBA00022605"/>
    </source>
</evidence>
<dbReference type="GO" id="GO:0046872">
    <property type="term" value="F:metal ion binding"/>
    <property type="evidence" value="ECO:0007669"/>
    <property type="project" value="UniProtKB-KW"/>
</dbReference>
<keyword evidence="8" id="KW-0547">Nucleotide-binding</keyword>
<comment type="caution">
    <text evidence="15">The sequence shown here is derived from an EMBL/GenBank/DDBJ whole genome shotgun (WGS) entry which is preliminary data.</text>
</comment>
<feature type="non-terminal residue" evidence="15">
    <location>
        <position position="240"/>
    </location>
</feature>
<comment type="catalytic activity">
    <reaction evidence="13">
        <text>hydrogencarbonate + NH4(+) + 2 ATP = carbamoyl phosphate + 2 ADP + phosphate + 2 H(+)</text>
        <dbReference type="Rhea" id="RHEA:18029"/>
        <dbReference type="ChEBI" id="CHEBI:15378"/>
        <dbReference type="ChEBI" id="CHEBI:17544"/>
        <dbReference type="ChEBI" id="CHEBI:28938"/>
        <dbReference type="ChEBI" id="CHEBI:30616"/>
        <dbReference type="ChEBI" id="CHEBI:43474"/>
        <dbReference type="ChEBI" id="CHEBI:58228"/>
        <dbReference type="ChEBI" id="CHEBI:456216"/>
        <dbReference type="EC" id="6.3.4.16"/>
    </reaction>
</comment>
<keyword evidence="9" id="KW-0067">ATP-binding</keyword>
<evidence type="ECO:0000256" key="10">
    <source>
        <dbReference type="ARBA" id="ARBA00022842"/>
    </source>
</evidence>
<dbReference type="Gene3D" id="1.10.1030.10">
    <property type="entry name" value="Carbamoyl-phosphate synthetase, large subunit oligomerisation domain"/>
    <property type="match status" value="1"/>
</dbReference>
<keyword evidence="7" id="KW-0479">Metal-binding</keyword>
<evidence type="ECO:0000256" key="12">
    <source>
        <dbReference type="ARBA" id="ARBA00023211"/>
    </source>
</evidence>
<keyword evidence="4" id="KW-0055">Arginine biosynthesis</keyword>
<evidence type="ECO:0000259" key="14">
    <source>
        <dbReference type="SMART" id="SM01096"/>
    </source>
</evidence>
<comment type="cofactor">
    <cofactor evidence="1">
        <name>Mn(2+)</name>
        <dbReference type="ChEBI" id="CHEBI:29035"/>
    </cofactor>
</comment>
<evidence type="ECO:0000256" key="7">
    <source>
        <dbReference type="ARBA" id="ARBA00022723"/>
    </source>
</evidence>
<dbReference type="PANTHER" id="PTHR11405">
    <property type="entry name" value="CARBAMOYLTRANSFERASE FAMILY MEMBER"/>
    <property type="match status" value="1"/>
</dbReference>
<evidence type="ECO:0000256" key="13">
    <source>
        <dbReference type="ARBA" id="ARBA00047359"/>
    </source>
</evidence>
<dbReference type="Pfam" id="PF25596">
    <property type="entry name" value="CPSase_L_D1"/>
    <property type="match status" value="1"/>
</dbReference>
<comment type="pathway">
    <text evidence="2">Amino-acid biosynthesis; L-arginine biosynthesis.</text>
</comment>
<protein>
    <recommendedName>
        <fullName evidence="14">Carbamoyl-phosphate synthetase large subunit oligomerisation domain-containing protein</fullName>
    </recommendedName>
</protein>
<feature type="domain" description="Carbamoyl-phosphate synthetase large subunit oligomerisation" evidence="14">
    <location>
        <begin position="59"/>
        <end position="179"/>
    </location>
</feature>
<proteinExistence type="inferred from homology"/>
<sequence>EVMAIDRTFEGALQKAVRSLEVGNRSLLWENRQWSEKTAAAGAGAATAGRKKGKAASALSAFPLHASDERLWALMAALRRGADPMDIARETGIEPWFLYKMANIAAMEKRLLSEPLTPDLLREAKRMGFSDEQIGVLADRLTEQVRFLRKQWGIRPVYKMVDTCAAEFDAATPYFYSTYEQENEAVPEPVKKAVVIGSGPIRIGQGIEFDYCSVHAVWALEAAGYKAFIANSNPETVSTD</sequence>
<gene>
    <name evidence="15" type="ORF">S01H1_74507</name>
</gene>
<keyword evidence="10" id="KW-0460">Magnesium</keyword>
<reference evidence="15" key="1">
    <citation type="journal article" date="2014" name="Front. Microbiol.">
        <title>High frequency of phylogenetically diverse reductive dehalogenase-homologous genes in deep subseafloor sedimentary metagenomes.</title>
        <authorList>
            <person name="Kawai M."/>
            <person name="Futagami T."/>
            <person name="Toyoda A."/>
            <person name="Takaki Y."/>
            <person name="Nishi S."/>
            <person name="Hori S."/>
            <person name="Arai W."/>
            <person name="Tsubouchi T."/>
            <person name="Morono Y."/>
            <person name="Uchiyama I."/>
            <person name="Ito T."/>
            <person name="Fujiyama A."/>
            <person name="Inagaki F."/>
            <person name="Takami H."/>
        </authorList>
    </citation>
    <scope>NUCLEOTIDE SEQUENCE</scope>
    <source>
        <strain evidence="15">Expedition CK06-06</strain>
    </source>
</reference>
<dbReference type="InterPro" id="IPR058047">
    <property type="entry name" value="CPSase_preATP-grasp"/>
</dbReference>
<dbReference type="FunFam" id="1.10.1030.10:FF:000002">
    <property type="entry name" value="Carbamoyl-phosphate synthase large chain"/>
    <property type="match status" value="1"/>
</dbReference>
<keyword evidence="6" id="KW-0028">Amino-acid biosynthesis</keyword>
<evidence type="ECO:0000256" key="3">
    <source>
        <dbReference type="ARBA" id="ARBA00009799"/>
    </source>
</evidence>
<dbReference type="SMART" id="SM01096">
    <property type="entry name" value="CPSase_L_D3"/>
    <property type="match status" value="1"/>
</dbReference>
<evidence type="ECO:0000256" key="1">
    <source>
        <dbReference type="ARBA" id="ARBA00001936"/>
    </source>
</evidence>
<evidence type="ECO:0000256" key="4">
    <source>
        <dbReference type="ARBA" id="ARBA00022571"/>
    </source>
</evidence>
<dbReference type="GO" id="GO:0006221">
    <property type="term" value="P:pyrimidine nucleotide biosynthetic process"/>
    <property type="evidence" value="ECO:0007669"/>
    <property type="project" value="UniProtKB-KW"/>
</dbReference>
<feature type="non-terminal residue" evidence="15">
    <location>
        <position position="1"/>
    </location>
</feature>
<dbReference type="GO" id="GO:0005737">
    <property type="term" value="C:cytoplasm"/>
    <property type="evidence" value="ECO:0007669"/>
    <property type="project" value="TreeGrafter"/>
</dbReference>
<dbReference type="AlphaFoldDB" id="X0X342"/>
<evidence type="ECO:0000256" key="9">
    <source>
        <dbReference type="ARBA" id="ARBA00022840"/>
    </source>
</evidence>